<gene>
    <name evidence="3" type="primary">C49H11orf65</name>
</gene>
<protein>
    <submittedName>
        <fullName evidence="3">Uncharacterized protein C11orf65 homolog isoform X1</fullName>
    </submittedName>
</protein>
<dbReference type="RefSeq" id="XP_032828589.1">
    <property type="nucleotide sequence ID" value="XM_032972698.1"/>
</dbReference>
<feature type="compositionally biased region" description="Basic and acidic residues" evidence="1">
    <location>
        <begin position="31"/>
        <end position="47"/>
    </location>
</feature>
<feature type="region of interest" description="Disordered" evidence="1">
    <location>
        <begin position="152"/>
        <end position="189"/>
    </location>
</feature>
<accession>A0AAJ7XBG6</accession>
<evidence type="ECO:0000256" key="1">
    <source>
        <dbReference type="SAM" id="MobiDB-lite"/>
    </source>
</evidence>
<dbReference type="Proteomes" id="UP001318040">
    <property type="component" value="Chromosome 49"/>
</dbReference>
<organism evidence="2 3">
    <name type="scientific">Petromyzon marinus</name>
    <name type="common">Sea lamprey</name>
    <dbReference type="NCBI Taxonomy" id="7757"/>
    <lineage>
        <taxon>Eukaryota</taxon>
        <taxon>Metazoa</taxon>
        <taxon>Chordata</taxon>
        <taxon>Craniata</taxon>
        <taxon>Vertebrata</taxon>
        <taxon>Cyclostomata</taxon>
        <taxon>Hyperoartia</taxon>
        <taxon>Petromyzontiformes</taxon>
        <taxon>Petromyzontidae</taxon>
        <taxon>Petromyzon</taxon>
    </lineage>
</organism>
<proteinExistence type="predicted"/>
<name>A0AAJ7XBG6_PETMA</name>
<feature type="compositionally biased region" description="Basic residues" evidence="1">
    <location>
        <begin position="232"/>
        <end position="245"/>
    </location>
</feature>
<sequence>MDEGGRMAKKAGHEPEMARENRVRSATGEDQTEKAREGSDEVRGLSESHQRSAIVIQRAWRRYIDLQVFRYYRELLSFRASGEPRLMLRCVNPKEAELLDGAAGAHVRFRLGGERFPPNIYYKIFTHRPVQDLCANSPKVYASAAVKTLPARPPPRYSITRHGAHGTGARATPGTERSVRDPDPDRSGWYKRVENNGWRLVSERLVGRPLAAQPCGEAGGTVPPAAPFSPSRRQRRHESSSRRRRRQIQWLRKLYEGGQQAPASCGSEGTAPGPPVDSELEDLLTWTKALDFEEYINGWKELGTTNTSDRLYGFQCMGWDDPKDVANVFSN</sequence>
<feature type="region of interest" description="Disordered" evidence="1">
    <location>
        <begin position="1"/>
        <end position="47"/>
    </location>
</feature>
<keyword evidence="2" id="KW-1185">Reference proteome</keyword>
<dbReference type="AlphaFoldDB" id="A0AAJ7XBG6"/>
<feature type="compositionally biased region" description="Basic and acidic residues" evidence="1">
    <location>
        <begin position="177"/>
        <end position="189"/>
    </location>
</feature>
<evidence type="ECO:0000313" key="2">
    <source>
        <dbReference type="Proteomes" id="UP001318040"/>
    </source>
</evidence>
<feature type="region of interest" description="Disordered" evidence="1">
    <location>
        <begin position="258"/>
        <end position="277"/>
    </location>
</feature>
<reference evidence="3" key="1">
    <citation type="submission" date="2025-08" db="UniProtKB">
        <authorList>
            <consortium name="RefSeq"/>
        </authorList>
    </citation>
    <scope>IDENTIFICATION</scope>
    <source>
        <tissue evidence="3">Sperm</tissue>
    </source>
</reference>
<dbReference type="PANTHER" id="PTHR33504:SF2">
    <property type="entry name" value="PROTEIN MFI"/>
    <property type="match status" value="1"/>
</dbReference>
<dbReference type="GeneID" id="116952948"/>
<dbReference type="PANTHER" id="PTHR33504">
    <property type="entry name" value="NADH DEHYDROGENASE (UBIQUINONE) 1 BETA SUBCOMPLEX, 4"/>
    <property type="match status" value="1"/>
</dbReference>
<feature type="compositionally biased region" description="Basic and acidic residues" evidence="1">
    <location>
        <begin position="1"/>
        <end position="23"/>
    </location>
</feature>
<dbReference type="CTD" id="116952948"/>
<evidence type="ECO:0000313" key="3">
    <source>
        <dbReference type="RefSeq" id="XP_032828589.1"/>
    </source>
</evidence>
<dbReference type="KEGG" id="pmrn:116952948"/>
<feature type="region of interest" description="Disordered" evidence="1">
    <location>
        <begin position="212"/>
        <end position="245"/>
    </location>
</feature>